<proteinExistence type="predicted"/>
<feature type="transmembrane region" description="Helical" evidence="1">
    <location>
        <begin position="65"/>
        <end position="83"/>
    </location>
</feature>
<evidence type="ECO:0000313" key="3">
    <source>
        <dbReference type="Proteomes" id="UP001189429"/>
    </source>
</evidence>
<comment type="caution">
    <text evidence="2">The sequence shown here is derived from an EMBL/GenBank/DDBJ whole genome shotgun (WGS) entry which is preliminary data.</text>
</comment>
<feature type="non-terminal residue" evidence="2">
    <location>
        <position position="1"/>
    </location>
</feature>
<evidence type="ECO:0000256" key="1">
    <source>
        <dbReference type="SAM" id="Phobius"/>
    </source>
</evidence>
<dbReference type="Proteomes" id="UP001189429">
    <property type="component" value="Unassembled WGS sequence"/>
</dbReference>
<protein>
    <submittedName>
        <fullName evidence="2">Uncharacterized protein</fullName>
    </submittedName>
</protein>
<keyword evidence="1" id="KW-1133">Transmembrane helix</keyword>
<gene>
    <name evidence="2" type="ORF">PCOR1329_LOCUS74970</name>
</gene>
<keyword evidence="3" id="KW-1185">Reference proteome</keyword>
<reference evidence="2" key="1">
    <citation type="submission" date="2023-10" db="EMBL/GenBank/DDBJ databases">
        <authorList>
            <person name="Chen Y."/>
            <person name="Shah S."/>
            <person name="Dougan E. K."/>
            <person name="Thang M."/>
            <person name="Chan C."/>
        </authorList>
    </citation>
    <scope>NUCLEOTIDE SEQUENCE [LARGE SCALE GENOMIC DNA]</scope>
</reference>
<sequence>LRHWLRVARGRSALRSVPQEDRRVRPLGSLPDAGQRGERTELQWGLCRVPRSCGTSTSRRESQTVAMVCVALIVGTIMASQYANTLLVSWSRVGGFWGEMEEWGKSLAKGDGMSHLDEFQVQLLHFLFFALIHLLASAYQDRD</sequence>
<accession>A0ABN9XAG0</accession>
<name>A0ABN9XAG0_9DINO</name>
<dbReference type="EMBL" id="CAUYUJ010020202">
    <property type="protein sequence ID" value="CAK0896517.1"/>
    <property type="molecule type" value="Genomic_DNA"/>
</dbReference>
<evidence type="ECO:0000313" key="2">
    <source>
        <dbReference type="EMBL" id="CAK0896517.1"/>
    </source>
</evidence>
<organism evidence="2 3">
    <name type="scientific">Prorocentrum cordatum</name>
    <dbReference type="NCBI Taxonomy" id="2364126"/>
    <lineage>
        <taxon>Eukaryota</taxon>
        <taxon>Sar</taxon>
        <taxon>Alveolata</taxon>
        <taxon>Dinophyceae</taxon>
        <taxon>Prorocentrales</taxon>
        <taxon>Prorocentraceae</taxon>
        <taxon>Prorocentrum</taxon>
    </lineage>
</organism>
<keyword evidence="1" id="KW-0472">Membrane</keyword>
<keyword evidence="1" id="KW-0812">Transmembrane</keyword>
<feature type="transmembrane region" description="Helical" evidence="1">
    <location>
        <begin position="119"/>
        <end position="139"/>
    </location>
</feature>